<dbReference type="Pfam" id="PF05890">
    <property type="entry name" value="Ebp2"/>
    <property type="match status" value="1"/>
</dbReference>
<reference evidence="7" key="1">
    <citation type="journal article" date="2020" name="Stud. Mycol.">
        <title>101 Dothideomycetes genomes: a test case for predicting lifestyles and emergence of pathogens.</title>
        <authorList>
            <person name="Haridas S."/>
            <person name="Albert R."/>
            <person name="Binder M."/>
            <person name="Bloem J."/>
            <person name="Labutti K."/>
            <person name="Salamov A."/>
            <person name="Andreopoulos B."/>
            <person name="Baker S."/>
            <person name="Barry K."/>
            <person name="Bills G."/>
            <person name="Bluhm B."/>
            <person name="Cannon C."/>
            <person name="Castanera R."/>
            <person name="Culley D."/>
            <person name="Daum C."/>
            <person name="Ezra D."/>
            <person name="Gonzalez J."/>
            <person name="Henrissat B."/>
            <person name="Kuo A."/>
            <person name="Liang C."/>
            <person name="Lipzen A."/>
            <person name="Lutzoni F."/>
            <person name="Magnuson J."/>
            <person name="Mondo S."/>
            <person name="Nolan M."/>
            <person name="Ohm R."/>
            <person name="Pangilinan J."/>
            <person name="Park H.-J."/>
            <person name="Ramirez L."/>
            <person name="Alfaro M."/>
            <person name="Sun H."/>
            <person name="Tritt A."/>
            <person name="Yoshinaga Y."/>
            <person name="Zwiers L.-H."/>
            <person name="Turgeon B."/>
            <person name="Goodwin S."/>
            <person name="Spatafora J."/>
            <person name="Crous P."/>
            <person name="Grigoriev I."/>
        </authorList>
    </citation>
    <scope>NUCLEOTIDE SEQUENCE</scope>
    <source>
        <strain evidence="7">CBS 109.77</strain>
    </source>
</reference>
<comment type="subcellular location">
    <subcellularLocation>
        <location evidence="1">Nucleus</location>
        <location evidence="1">Nucleolus</location>
    </subcellularLocation>
</comment>
<proteinExistence type="inferred from homology"/>
<evidence type="ECO:0000256" key="1">
    <source>
        <dbReference type="ARBA" id="ARBA00004604"/>
    </source>
</evidence>
<dbReference type="Proteomes" id="UP000799757">
    <property type="component" value="Unassembled WGS sequence"/>
</dbReference>
<dbReference type="AlphaFoldDB" id="A0A6A6WR12"/>
<evidence type="ECO:0000256" key="5">
    <source>
        <dbReference type="ARBA" id="ARBA00023242"/>
    </source>
</evidence>
<evidence type="ECO:0000256" key="4">
    <source>
        <dbReference type="ARBA" id="ARBA00023054"/>
    </source>
</evidence>
<feature type="compositionally biased region" description="Acidic residues" evidence="6">
    <location>
        <begin position="126"/>
        <end position="150"/>
    </location>
</feature>
<dbReference type="InterPro" id="IPR008610">
    <property type="entry name" value="Ebp2"/>
</dbReference>
<accession>A0A6A6WR12</accession>
<keyword evidence="4" id="KW-0175">Coiled coil</keyword>
<dbReference type="PANTHER" id="PTHR13028:SF0">
    <property type="entry name" value="RRNA-PROCESSING PROTEIN EBP2-RELATED"/>
    <property type="match status" value="1"/>
</dbReference>
<feature type="compositionally biased region" description="Acidic residues" evidence="6">
    <location>
        <begin position="329"/>
        <end position="338"/>
    </location>
</feature>
<protein>
    <submittedName>
        <fullName evidence="7">Ebp2-domain-containing protein</fullName>
    </submittedName>
</protein>
<evidence type="ECO:0000256" key="2">
    <source>
        <dbReference type="ARBA" id="ARBA00007336"/>
    </source>
</evidence>
<gene>
    <name evidence="7" type="ORF">K505DRAFT_289593</name>
</gene>
<evidence type="ECO:0000256" key="3">
    <source>
        <dbReference type="ARBA" id="ARBA00022517"/>
    </source>
</evidence>
<feature type="region of interest" description="Disordered" evidence="6">
    <location>
        <begin position="1"/>
        <end position="165"/>
    </location>
</feature>
<organism evidence="7 8">
    <name type="scientific">Melanomma pulvis-pyrius CBS 109.77</name>
    <dbReference type="NCBI Taxonomy" id="1314802"/>
    <lineage>
        <taxon>Eukaryota</taxon>
        <taxon>Fungi</taxon>
        <taxon>Dikarya</taxon>
        <taxon>Ascomycota</taxon>
        <taxon>Pezizomycotina</taxon>
        <taxon>Dothideomycetes</taxon>
        <taxon>Pleosporomycetidae</taxon>
        <taxon>Pleosporales</taxon>
        <taxon>Melanommataceae</taxon>
        <taxon>Melanomma</taxon>
    </lineage>
</organism>
<dbReference type="GO" id="GO:0005730">
    <property type="term" value="C:nucleolus"/>
    <property type="evidence" value="ECO:0007669"/>
    <property type="project" value="UniProtKB-SubCell"/>
</dbReference>
<evidence type="ECO:0000313" key="8">
    <source>
        <dbReference type="Proteomes" id="UP000799757"/>
    </source>
</evidence>
<evidence type="ECO:0000256" key="6">
    <source>
        <dbReference type="SAM" id="MobiDB-lite"/>
    </source>
</evidence>
<feature type="compositionally biased region" description="Basic and acidic residues" evidence="6">
    <location>
        <begin position="113"/>
        <end position="125"/>
    </location>
</feature>
<feature type="compositionally biased region" description="Basic residues" evidence="6">
    <location>
        <begin position="64"/>
        <end position="78"/>
    </location>
</feature>
<evidence type="ECO:0000313" key="7">
    <source>
        <dbReference type="EMBL" id="KAF2786522.1"/>
    </source>
</evidence>
<dbReference type="GO" id="GO:0006364">
    <property type="term" value="P:rRNA processing"/>
    <property type="evidence" value="ECO:0007669"/>
    <property type="project" value="TreeGrafter"/>
</dbReference>
<dbReference type="GO" id="GO:0042273">
    <property type="term" value="P:ribosomal large subunit biogenesis"/>
    <property type="evidence" value="ECO:0007669"/>
    <property type="project" value="TreeGrafter"/>
</dbReference>
<dbReference type="PANTHER" id="PTHR13028">
    <property type="entry name" value="RRNA PROCESSING PROTEIN EBNA1-BINDING PROTEIN-RELATED"/>
    <property type="match status" value="1"/>
</dbReference>
<keyword evidence="8" id="KW-1185">Reference proteome</keyword>
<feature type="compositionally biased region" description="Basic and acidic residues" evidence="6">
    <location>
        <begin position="299"/>
        <end position="311"/>
    </location>
</feature>
<dbReference type="EMBL" id="MU002450">
    <property type="protein sequence ID" value="KAF2786522.1"/>
    <property type="molecule type" value="Genomic_DNA"/>
</dbReference>
<keyword evidence="3" id="KW-0690">Ribosome biogenesis</keyword>
<sequence>MAKSKLLSALDNEKGRNFKLEKQRRQEKEARKRKAKHTSAEDGSGDEEEGGVKLDVDVTAKINGKAKKEKKKDKKKSLKPTPAPVVEEPEWETDDSEEDVDSEDDFDDDDDMPDRAALDMSRLEDSDSEGMFDSEDDDEKEDPEAEDDIPFSDIESLASEDRGDAVPYQRLTINNTVALTAALNRISLPYAKLAFSEYQSVTTDEPVEIADVEDDLNRELAFYKQSLSAVKDARQKLKKEGVPWSRPVDYFAEMVKSDEHMGKIKAKLVDDAAGKKASAEARKQRDLKKFGKQVQVAKLQERAKEKRDTLEKISLLKRKRQGADVTTTNEEDLFDIELDSTTKPSSDRRASKGAAAGKSAGGGGTGRRSSMGASKRKSSSDDRDGDDDGKPNFKRQKKDSKYGFGGKKRHAKSNDAISSADGRGFSAKKMKVGGAHKRLGKDRRAKRN</sequence>
<feature type="compositionally biased region" description="Basic and acidic residues" evidence="6">
    <location>
        <begin position="11"/>
        <end position="30"/>
    </location>
</feature>
<feature type="compositionally biased region" description="Basic residues" evidence="6">
    <location>
        <begin position="426"/>
        <end position="448"/>
    </location>
</feature>
<comment type="similarity">
    <text evidence="2">Belongs to the EBP2 family.</text>
</comment>
<feature type="compositionally biased region" description="Acidic residues" evidence="6">
    <location>
        <begin position="87"/>
        <end position="112"/>
    </location>
</feature>
<keyword evidence="5" id="KW-0539">Nucleus</keyword>
<name>A0A6A6WR12_9PLEO</name>
<dbReference type="GO" id="GO:0034399">
    <property type="term" value="C:nuclear periphery"/>
    <property type="evidence" value="ECO:0007669"/>
    <property type="project" value="TreeGrafter"/>
</dbReference>
<feature type="compositionally biased region" description="Basic and acidic residues" evidence="6">
    <location>
        <begin position="273"/>
        <end position="289"/>
    </location>
</feature>
<feature type="region of interest" description="Disordered" evidence="6">
    <location>
        <begin position="273"/>
        <end position="448"/>
    </location>
</feature>
<dbReference type="OrthoDB" id="443772at2759"/>
<dbReference type="GO" id="GO:0030687">
    <property type="term" value="C:preribosome, large subunit precursor"/>
    <property type="evidence" value="ECO:0007669"/>
    <property type="project" value="TreeGrafter"/>
</dbReference>